<accession>A0A965ZJZ0</accession>
<reference evidence="2" key="2">
    <citation type="submission" date="2020-10" db="EMBL/GenBank/DDBJ databases">
        <title>Mucilaginibacter sp. nov., isolated from soil.</title>
        <authorList>
            <person name="Jeon C.O."/>
        </authorList>
    </citation>
    <scope>NUCLEOTIDE SEQUENCE</scope>
    <source>
        <strain evidence="2">R11</strain>
    </source>
</reference>
<dbReference type="EMBL" id="WWEO01000045">
    <property type="protein sequence ID" value="NCD72558.1"/>
    <property type="molecule type" value="Genomic_DNA"/>
</dbReference>
<sequence length="148" mass="17665">MLYYLIYVSKALKLMNDEELAKILTQSRSWNSRVKITGMLLYIKGPTIDGVNGNFIQVLEGEEHDINDLFKKIKDDERHYDVIKLIESVREKRHFQNWQMGFKPLNKKEFTNSAGYFQIEDLYSFKSSHKDFNIPLNYLKSFYTLYFN</sequence>
<evidence type="ECO:0000259" key="1">
    <source>
        <dbReference type="PROSITE" id="PS50925"/>
    </source>
</evidence>
<dbReference type="SMART" id="SM01034">
    <property type="entry name" value="BLUF"/>
    <property type="match status" value="1"/>
</dbReference>
<gene>
    <name evidence="2" type="ORF">GSY63_24550</name>
</gene>
<reference evidence="2" key="1">
    <citation type="submission" date="2020-01" db="EMBL/GenBank/DDBJ databases">
        <authorList>
            <person name="Seo Y.L."/>
        </authorList>
    </citation>
    <scope>NUCLEOTIDE SEQUENCE</scope>
    <source>
        <strain evidence="2">R11</strain>
    </source>
</reference>
<dbReference type="GO" id="GO:0071949">
    <property type="term" value="F:FAD binding"/>
    <property type="evidence" value="ECO:0007669"/>
    <property type="project" value="InterPro"/>
</dbReference>
<dbReference type="RefSeq" id="WP_166588498.1">
    <property type="nucleotide sequence ID" value="NZ_WWEO01000045.1"/>
</dbReference>
<protein>
    <recommendedName>
        <fullName evidence="1">BLUF domain-containing protein</fullName>
    </recommendedName>
</protein>
<organism evidence="2 3">
    <name type="scientific">Mucilaginibacter agri</name>
    <dbReference type="NCBI Taxonomy" id="2695265"/>
    <lineage>
        <taxon>Bacteria</taxon>
        <taxon>Pseudomonadati</taxon>
        <taxon>Bacteroidota</taxon>
        <taxon>Sphingobacteriia</taxon>
        <taxon>Sphingobacteriales</taxon>
        <taxon>Sphingobacteriaceae</taxon>
        <taxon>Mucilaginibacter</taxon>
    </lineage>
</organism>
<proteinExistence type="predicted"/>
<dbReference type="AlphaFoldDB" id="A0A965ZJZ0"/>
<dbReference type="Gene3D" id="3.30.70.100">
    <property type="match status" value="1"/>
</dbReference>
<dbReference type="PROSITE" id="PS50925">
    <property type="entry name" value="BLUF"/>
    <property type="match status" value="1"/>
</dbReference>
<dbReference type="InterPro" id="IPR007024">
    <property type="entry name" value="BLUF_domain"/>
</dbReference>
<comment type="caution">
    <text evidence="2">The sequence shown here is derived from an EMBL/GenBank/DDBJ whole genome shotgun (WGS) entry which is preliminary data.</text>
</comment>
<evidence type="ECO:0000313" key="3">
    <source>
        <dbReference type="Proteomes" id="UP000638732"/>
    </source>
</evidence>
<name>A0A965ZJZ0_9SPHI</name>
<evidence type="ECO:0000313" key="2">
    <source>
        <dbReference type="EMBL" id="NCD72558.1"/>
    </source>
</evidence>
<dbReference type="SUPFAM" id="SSF54975">
    <property type="entry name" value="Acylphosphatase/BLUF domain-like"/>
    <property type="match status" value="1"/>
</dbReference>
<keyword evidence="3" id="KW-1185">Reference proteome</keyword>
<dbReference type="InterPro" id="IPR036046">
    <property type="entry name" value="Acylphosphatase-like_dom_sf"/>
</dbReference>
<dbReference type="Pfam" id="PF04940">
    <property type="entry name" value="BLUF"/>
    <property type="match status" value="1"/>
</dbReference>
<dbReference type="GO" id="GO:0009882">
    <property type="term" value="F:blue light photoreceptor activity"/>
    <property type="evidence" value="ECO:0007669"/>
    <property type="project" value="InterPro"/>
</dbReference>
<dbReference type="Proteomes" id="UP000638732">
    <property type="component" value="Unassembled WGS sequence"/>
</dbReference>
<feature type="domain" description="BLUF" evidence="1">
    <location>
        <begin position="2"/>
        <end position="101"/>
    </location>
</feature>